<keyword evidence="2" id="KW-1133">Transmembrane helix</keyword>
<evidence type="ECO:0000313" key="4">
    <source>
        <dbReference type="Proteomes" id="UP001365128"/>
    </source>
</evidence>
<keyword evidence="2" id="KW-0812">Transmembrane</keyword>
<keyword evidence="4" id="KW-1185">Reference proteome</keyword>
<organism evidence="3 4">
    <name type="scientific">Phyllosticta citricarpa</name>
    <dbReference type="NCBI Taxonomy" id="55181"/>
    <lineage>
        <taxon>Eukaryota</taxon>
        <taxon>Fungi</taxon>
        <taxon>Dikarya</taxon>
        <taxon>Ascomycota</taxon>
        <taxon>Pezizomycotina</taxon>
        <taxon>Dothideomycetes</taxon>
        <taxon>Dothideomycetes incertae sedis</taxon>
        <taxon>Botryosphaeriales</taxon>
        <taxon>Phyllostictaceae</taxon>
        <taxon>Phyllosticta</taxon>
    </lineage>
</organism>
<feature type="compositionally biased region" description="Polar residues" evidence="1">
    <location>
        <begin position="96"/>
        <end position="108"/>
    </location>
</feature>
<sequence>MVDHKWHAPLGNGWYLRHLVLIIPFFSFSVDAVCCYWVPVACVKGSVFDTTASPMVSGKTARRYQIRVNKENVPQVDTWTRASALRHRVSARDASTRPQAPATSSGRP</sequence>
<accession>A0ABR1LEN3</accession>
<evidence type="ECO:0008006" key="5">
    <source>
        <dbReference type="Google" id="ProtNLM"/>
    </source>
</evidence>
<dbReference type="EMBL" id="JBBPDW010000044">
    <property type="protein sequence ID" value="KAK7533696.1"/>
    <property type="molecule type" value="Genomic_DNA"/>
</dbReference>
<proteinExistence type="predicted"/>
<protein>
    <recommendedName>
        <fullName evidence="5">Secreted protein</fullName>
    </recommendedName>
</protein>
<comment type="caution">
    <text evidence="3">The sequence shown here is derived from an EMBL/GenBank/DDBJ whole genome shotgun (WGS) entry which is preliminary data.</text>
</comment>
<dbReference type="Proteomes" id="UP001365128">
    <property type="component" value="Unassembled WGS sequence"/>
</dbReference>
<evidence type="ECO:0000313" key="3">
    <source>
        <dbReference type="EMBL" id="KAK7533696.1"/>
    </source>
</evidence>
<evidence type="ECO:0000256" key="1">
    <source>
        <dbReference type="SAM" id="MobiDB-lite"/>
    </source>
</evidence>
<gene>
    <name evidence="3" type="ORF">IWX46DRAFT_612792</name>
</gene>
<feature type="transmembrane region" description="Helical" evidence="2">
    <location>
        <begin position="15"/>
        <end position="38"/>
    </location>
</feature>
<keyword evidence="2" id="KW-0472">Membrane</keyword>
<name>A0ABR1LEN3_9PEZI</name>
<feature type="region of interest" description="Disordered" evidence="1">
    <location>
        <begin position="87"/>
        <end position="108"/>
    </location>
</feature>
<evidence type="ECO:0000256" key="2">
    <source>
        <dbReference type="SAM" id="Phobius"/>
    </source>
</evidence>
<reference evidence="3 4" key="1">
    <citation type="submission" date="2024-04" db="EMBL/GenBank/DDBJ databases">
        <title>Phyllosticta paracitricarpa is synonymous to the EU quarantine fungus P. citricarpa based on phylogenomic analyses.</title>
        <authorList>
            <consortium name="Lawrence Berkeley National Laboratory"/>
            <person name="Van Ingen-Buijs V.A."/>
            <person name="Van Westerhoven A.C."/>
            <person name="Haridas S."/>
            <person name="Skiadas P."/>
            <person name="Martin F."/>
            <person name="Groenewald J.Z."/>
            <person name="Crous P.W."/>
            <person name="Seidl M.F."/>
        </authorList>
    </citation>
    <scope>NUCLEOTIDE SEQUENCE [LARGE SCALE GENOMIC DNA]</scope>
    <source>
        <strain evidence="3 4">CBS 122670</strain>
    </source>
</reference>